<dbReference type="PANTHER" id="PTHR30204:SF98">
    <property type="entry name" value="HTH-TYPE TRANSCRIPTIONAL REGULATOR ADHR"/>
    <property type="match status" value="1"/>
</dbReference>
<proteinExistence type="predicted"/>
<comment type="caution">
    <text evidence="3">The sequence shown here is derived from an EMBL/GenBank/DDBJ whole genome shotgun (WGS) entry which is preliminary data.</text>
</comment>
<dbReference type="PROSITE" id="PS00552">
    <property type="entry name" value="HTH_MERR_1"/>
    <property type="match status" value="1"/>
</dbReference>
<sequence>MSLQISQLANETGLSIHTLRYYEKEGILPPVKRSENGIRIYDSEDIEWIKFACCLRETGMGIAEMKKFAQLVIQGDESKNERIKLLRQQNTRTKDQIEQLTRCMELINRKIELYSSPAGD</sequence>
<dbReference type="SUPFAM" id="SSF46955">
    <property type="entry name" value="Putative DNA-binding domain"/>
    <property type="match status" value="1"/>
</dbReference>
<evidence type="ECO:0000256" key="1">
    <source>
        <dbReference type="ARBA" id="ARBA00023125"/>
    </source>
</evidence>
<gene>
    <name evidence="3" type="ORF">G9U52_23295</name>
</gene>
<dbReference type="InterPro" id="IPR009061">
    <property type="entry name" value="DNA-bd_dom_put_sf"/>
</dbReference>
<dbReference type="Gene3D" id="1.10.1660.10">
    <property type="match status" value="1"/>
</dbReference>
<accession>A0ABX0JBY5</accession>
<dbReference type="Pfam" id="PF13411">
    <property type="entry name" value="MerR_1"/>
    <property type="match status" value="1"/>
</dbReference>
<keyword evidence="1" id="KW-0238">DNA-binding</keyword>
<dbReference type="InterPro" id="IPR000551">
    <property type="entry name" value="MerR-type_HTH_dom"/>
</dbReference>
<evidence type="ECO:0000313" key="3">
    <source>
        <dbReference type="EMBL" id="NHN32749.1"/>
    </source>
</evidence>
<reference evidence="3" key="1">
    <citation type="submission" date="2020-03" db="EMBL/GenBank/DDBJ databases">
        <title>Draft sequencing of Paenibacilllus sp. S3N08.</title>
        <authorList>
            <person name="Kim D.-U."/>
        </authorList>
    </citation>
    <scope>NUCLEOTIDE SEQUENCE</scope>
    <source>
        <strain evidence="3">S3N08</strain>
    </source>
</reference>
<evidence type="ECO:0000259" key="2">
    <source>
        <dbReference type="PROSITE" id="PS50937"/>
    </source>
</evidence>
<evidence type="ECO:0000313" key="4">
    <source>
        <dbReference type="Proteomes" id="UP001165962"/>
    </source>
</evidence>
<dbReference type="SMART" id="SM00422">
    <property type="entry name" value="HTH_MERR"/>
    <property type="match status" value="1"/>
</dbReference>
<dbReference type="PROSITE" id="PS50937">
    <property type="entry name" value="HTH_MERR_2"/>
    <property type="match status" value="1"/>
</dbReference>
<name>A0ABX0JBY5_9BACL</name>
<dbReference type="PANTHER" id="PTHR30204">
    <property type="entry name" value="REDOX-CYCLING DRUG-SENSING TRANSCRIPTIONAL ACTIVATOR SOXR"/>
    <property type="match status" value="1"/>
</dbReference>
<keyword evidence="4" id="KW-1185">Reference proteome</keyword>
<dbReference type="InterPro" id="IPR047057">
    <property type="entry name" value="MerR_fam"/>
</dbReference>
<dbReference type="Proteomes" id="UP001165962">
    <property type="component" value="Unassembled WGS sequence"/>
</dbReference>
<dbReference type="EMBL" id="JAAOIW010000009">
    <property type="protein sequence ID" value="NHN32749.1"/>
    <property type="molecule type" value="Genomic_DNA"/>
</dbReference>
<organism evidence="3 4">
    <name type="scientific">Paenibacillus agricola</name>
    <dbReference type="NCBI Taxonomy" id="2716264"/>
    <lineage>
        <taxon>Bacteria</taxon>
        <taxon>Bacillati</taxon>
        <taxon>Bacillota</taxon>
        <taxon>Bacilli</taxon>
        <taxon>Bacillales</taxon>
        <taxon>Paenibacillaceae</taxon>
        <taxon>Paenibacillus</taxon>
    </lineage>
</organism>
<protein>
    <submittedName>
        <fullName evidence="3">MerR family transcriptional regulator</fullName>
    </submittedName>
</protein>
<dbReference type="PRINTS" id="PR00040">
    <property type="entry name" value="HTHMERR"/>
</dbReference>
<dbReference type="CDD" id="cd01109">
    <property type="entry name" value="HTH_YyaN"/>
    <property type="match status" value="1"/>
</dbReference>
<dbReference type="RefSeq" id="WP_166153048.1">
    <property type="nucleotide sequence ID" value="NZ_JAAOIW010000009.1"/>
</dbReference>
<feature type="domain" description="HTH merR-type" evidence="2">
    <location>
        <begin position="1"/>
        <end position="71"/>
    </location>
</feature>